<keyword evidence="1" id="KW-0175">Coiled coil</keyword>
<sequence>MRNLLVKVLHKFIRLKSLLIIFPAILLMISLTKSIEKVRQANLQVKEKEEMLNKVVDENKVLEARLREARDDIYIEKQLRDKLGYAKEGEIVVILPEDDVLRKLAPEEKKEEETLPDPNWKKWMKVFDL</sequence>
<feature type="coiled-coil region" evidence="1">
    <location>
        <begin position="31"/>
        <end position="72"/>
    </location>
</feature>
<dbReference type="EMBL" id="MGGR01000011">
    <property type="protein sequence ID" value="OGM33938.1"/>
    <property type="molecule type" value="Genomic_DNA"/>
</dbReference>
<gene>
    <name evidence="2" type="ORF">A3D01_05975</name>
</gene>
<evidence type="ECO:0008006" key="4">
    <source>
        <dbReference type="Google" id="ProtNLM"/>
    </source>
</evidence>
<reference evidence="2 3" key="1">
    <citation type="journal article" date="2016" name="Nat. Commun.">
        <title>Thousands of microbial genomes shed light on interconnected biogeochemical processes in an aquifer system.</title>
        <authorList>
            <person name="Anantharaman K."/>
            <person name="Brown C.T."/>
            <person name="Hug L.A."/>
            <person name="Sharon I."/>
            <person name="Castelle C.J."/>
            <person name="Probst A.J."/>
            <person name="Thomas B.C."/>
            <person name="Singh A."/>
            <person name="Wilkins M.J."/>
            <person name="Karaoz U."/>
            <person name="Brodie E.L."/>
            <person name="Williams K.H."/>
            <person name="Hubbard S.S."/>
            <person name="Banfield J.F."/>
        </authorList>
    </citation>
    <scope>NUCLEOTIDE SEQUENCE [LARGE SCALE GENOMIC DNA]</scope>
</reference>
<dbReference type="InterPro" id="IPR007060">
    <property type="entry name" value="FtsL/DivIC"/>
</dbReference>
<name>A0A1F7Z4V7_9BACT</name>
<dbReference type="Proteomes" id="UP000177169">
    <property type="component" value="Unassembled WGS sequence"/>
</dbReference>
<proteinExistence type="predicted"/>
<protein>
    <recommendedName>
        <fullName evidence="4">Septum formation initiator</fullName>
    </recommendedName>
</protein>
<comment type="caution">
    <text evidence="2">The sequence shown here is derived from an EMBL/GenBank/DDBJ whole genome shotgun (WGS) entry which is preliminary data.</text>
</comment>
<organism evidence="2 3">
    <name type="scientific">Candidatus Woesebacteria bacterium RIFCSPHIGHO2_02_FULL_39_13</name>
    <dbReference type="NCBI Taxonomy" id="1802505"/>
    <lineage>
        <taxon>Bacteria</taxon>
        <taxon>Candidatus Woeseibacteriota</taxon>
    </lineage>
</organism>
<evidence type="ECO:0000313" key="3">
    <source>
        <dbReference type="Proteomes" id="UP000177169"/>
    </source>
</evidence>
<accession>A0A1F7Z4V7</accession>
<evidence type="ECO:0000313" key="2">
    <source>
        <dbReference type="EMBL" id="OGM33938.1"/>
    </source>
</evidence>
<dbReference type="Pfam" id="PF04977">
    <property type="entry name" value="DivIC"/>
    <property type="match status" value="1"/>
</dbReference>
<dbReference type="AlphaFoldDB" id="A0A1F7Z4V7"/>
<dbReference type="STRING" id="1802505.A3D01_05975"/>
<evidence type="ECO:0000256" key="1">
    <source>
        <dbReference type="SAM" id="Coils"/>
    </source>
</evidence>